<feature type="compositionally biased region" description="Polar residues" evidence="1">
    <location>
        <begin position="281"/>
        <end position="298"/>
    </location>
</feature>
<proteinExistence type="predicted"/>
<feature type="region of interest" description="Disordered" evidence="1">
    <location>
        <begin position="804"/>
        <end position="881"/>
    </location>
</feature>
<dbReference type="Proteomes" id="UP000762676">
    <property type="component" value="Unassembled WGS sequence"/>
</dbReference>
<organism evidence="2 3">
    <name type="scientific">Elysia marginata</name>
    <dbReference type="NCBI Taxonomy" id="1093978"/>
    <lineage>
        <taxon>Eukaryota</taxon>
        <taxon>Metazoa</taxon>
        <taxon>Spiralia</taxon>
        <taxon>Lophotrochozoa</taxon>
        <taxon>Mollusca</taxon>
        <taxon>Gastropoda</taxon>
        <taxon>Heterobranchia</taxon>
        <taxon>Euthyneura</taxon>
        <taxon>Panpulmonata</taxon>
        <taxon>Sacoglossa</taxon>
        <taxon>Placobranchoidea</taxon>
        <taxon>Plakobranchidae</taxon>
        <taxon>Elysia</taxon>
    </lineage>
</organism>
<feature type="compositionally biased region" description="Polar residues" evidence="1">
    <location>
        <begin position="131"/>
        <end position="142"/>
    </location>
</feature>
<comment type="caution">
    <text evidence="2">The sequence shown here is derived from an EMBL/GenBank/DDBJ whole genome shotgun (WGS) entry which is preliminary data.</text>
</comment>
<evidence type="ECO:0000256" key="1">
    <source>
        <dbReference type="SAM" id="MobiDB-lite"/>
    </source>
</evidence>
<feature type="compositionally biased region" description="Polar residues" evidence="1">
    <location>
        <begin position="38"/>
        <end position="54"/>
    </location>
</feature>
<evidence type="ECO:0000313" key="3">
    <source>
        <dbReference type="Proteomes" id="UP000762676"/>
    </source>
</evidence>
<feature type="compositionally biased region" description="Basic residues" evidence="1">
    <location>
        <begin position="535"/>
        <end position="548"/>
    </location>
</feature>
<feature type="compositionally biased region" description="Basic residues" evidence="1">
    <location>
        <begin position="840"/>
        <end position="857"/>
    </location>
</feature>
<reference evidence="2 3" key="1">
    <citation type="journal article" date="2021" name="Elife">
        <title>Chloroplast acquisition without the gene transfer in kleptoplastic sea slugs, Plakobranchus ocellatus.</title>
        <authorList>
            <person name="Maeda T."/>
            <person name="Takahashi S."/>
            <person name="Yoshida T."/>
            <person name="Shimamura S."/>
            <person name="Takaki Y."/>
            <person name="Nagai Y."/>
            <person name="Toyoda A."/>
            <person name="Suzuki Y."/>
            <person name="Arimoto A."/>
            <person name="Ishii H."/>
            <person name="Satoh N."/>
            <person name="Nishiyama T."/>
            <person name="Hasebe M."/>
            <person name="Maruyama T."/>
            <person name="Minagawa J."/>
            <person name="Obokata J."/>
            <person name="Shigenobu S."/>
        </authorList>
    </citation>
    <scope>NUCLEOTIDE SEQUENCE [LARGE SCALE GENOMIC DNA]</scope>
</reference>
<accession>A0AAV4F0M5</accession>
<feature type="region of interest" description="Disordered" evidence="1">
    <location>
        <begin position="628"/>
        <end position="670"/>
    </location>
</feature>
<feature type="region of interest" description="Disordered" evidence="1">
    <location>
        <begin position="475"/>
        <end position="606"/>
    </location>
</feature>
<keyword evidence="3" id="KW-1185">Reference proteome</keyword>
<feature type="region of interest" description="Disordered" evidence="1">
    <location>
        <begin position="324"/>
        <end position="388"/>
    </location>
</feature>
<feature type="compositionally biased region" description="Polar residues" evidence="1">
    <location>
        <begin position="402"/>
        <end position="414"/>
    </location>
</feature>
<gene>
    <name evidence="2" type="ORF">ElyMa_005570500</name>
</gene>
<feature type="compositionally biased region" description="Basic and acidic residues" evidence="1">
    <location>
        <begin position="579"/>
        <end position="588"/>
    </location>
</feature>
<feature type="compositionally biased region" description="Polar residues" evidence="1">
    <location>
        <begin position="83"/>
        <end position="106"/>
    </location>
</feature>
<feature type="compositionally biased region" description="Polar residues" evidence="1">
    <location>
        <begin position="346"/>
        <end position="380"/>
    </location>
</feature>
<feature type="compositionally biased region" description="Basic and acidic residues" evidence="1">
    <location>
        <begin position="633"/>
        <end position="645"/>
    </location>
</feature>
<feature type="region of interest" description="Disordered" evidence="1">
    <location>
        <begin position="703"/>
        <end position="745"/>
    </location>
</feature>
<evidence type="ECO:0000313" key="2">
    <source>
        <dbReference type="EMBL" id="GFR66908.1"/>
    </source>
</evidence>
<feature type="region of interest" description="Disordered" evidence="1">
    <location>
        <begin position="1"/>
        <end position="146"/>
    </location>
</feature>
<feature type="region of interest" description="Disordered" evidence="1">
    <location>
        <begin position="195"/>
        <end position="312"/>
    </location>
</feature>
<name>A0AAV4F0M5_9GAST</name>
<feature type="compositionally biased region" description="Polar residues" evidence="1">
    <location>
        <begin position="442"/>
        <end position="463"/>
    </location>
</feature>
<protein>
    <submittedName>
        <fullName evidence="2">Chromatin modification-related protein eaf-1-like isoform x2 protein</fullName>
    </submittedName>
</protein>
<dbReference type="AlphaFoldDB" id="A0AAV4F0M5"/>
<feature type="compositionally biased region" description="Basic residues" evidence="1">
    <location>
        <begin position="712"/>
        <end position="732"/>
    </location>
</feature>
<sequence length="1070" mass="117605">MVMPGRITTLSGGHASPGPQAISLQDRPVPAVRRLSQGPGTAQATASDTISSDFPRSYDAMNRTNTSPRTPPPTSRGFDGFRQHQQQFGPSSSTSPYHSAQGYQDQRQLRSGGGYTNSSRPVSAVRPQSAMAMTSPSYQSGAPSVVERPPSSLGVAWGSAYKSGTPVLKQSGADNAGGIMQSKEQNSLESRLKSLVTDSPGGSAIRFDGTSWRGQQKHQDPTQQFSLHQRSRSYGDGATLGDTYGDGHGETNDDVYSQVNKRQDAGQGFESIPGFLPPSRPNESSRTLGTDNQVSNTDKIPLGAKESQGSSGYDLRSAWQRLYGNRPSGGAATPHSRRQSIEDSIDSSTAGDTSHFIRSSSQRLPQNTHQTSYQVKPSSHQHAHSEDPSIAAKPQLNLSYDKTPNVHAVSSPNRVSERNDYSNSYLLLPPPTDTLSGGRESPTGQSSSNPDQISGSNNSSQLSGISMVSNKFTTFKPEKKKKQTNSFDVNQYRDVSTPLGPAAKYPEMQHQQRDLYSGTSHGAVAPRSKSPGFQRHQRNSPHQAHRNRPLSSSPHGDMSNPRRHRSNSQSSEGTAEFVVRGEGKRYDFNRPMNSSRDPTALFNDSDDEDNLAAEYQINNLDSVFDFPLDDEDLGHKETAGSDHDGSVSPPLPPLSSLQEAPSRSPARPYVRGDASMHKYSMPSASADTPQPDRIDLNNQELRGSASAGHAKAGFRAKPARPAHAKETRHHKTSLTDYARSRSLEDVRESGNESVISFDVEDTMLMVEPSDQSEMGTLRSQTGGSSVRAQLNRLEGMYSQVMRSLEDRQGSSPGGGKRGDDGGRARARRRWSIGSSDTSSVRRHHHHHHHHQHGHREHHGSGGSRHSRGAAAGDSDGSYIDGKSGRAIGKRFQRLESHVITLARSVAHLSSELRSHNSMSREMENVKREILELKKSRDTPDRYNLQTPGHFMGDNHRLLTEFERYKGWVPSLTNPRRVNKLTKFFGQEPPLLEIFMRRLGYEFPEILTPHFNNPLSKHGVEHHVTHGPPTHAHARRLDKDKLSAAKAEFLKMEEMGIVRTLWRLPVSQRID</sequence>
<feature type="region of interest" description="Disordered" evidence="1">
    <location>
        <begin position="402"/>
        <end position="463"/>
    </location>
</feature>
<dbReference type="EMBL" id="BMAT01011103">
    <property type="protein sequence ID" value="GFR66908.1"/>
    <property type="molecule type" value="Genomic_DNA"/>
</dbReference>